<dbReference type="Gene3D" id="2.60.40.10">
    <property type="entry name" value="Immunoglobulins"/>
    <property type="match status" value="1"/>
</dbReference>
<evidence type="ECO:0000259" key="5">
    <source>
        <dbReference type="SMART" id="SM00421"/>
    </source>
</evidence>
<keyword evidence="3" id="KW-0472">Membrane</keyword>
<dbReference type="Pfam" id="PF07495">
    <property type="entry name" value="Y_Y_Y"/>
    <property type="match status" value="1"/>
</dbReference>
<dbReference type="InterPro" id="IPR036388">
    <property type="entry name" value="WH-like_DNA-bd_sf"/>
</dbReference>
<feature type="signal peptide" evidence="4">
    <location>
        <begin position="1"/>
        <end position="19"/>
    </location>
</feature>
<keyword evidence="2" id="KW-0175">Coiled coil</keyword>
<evidence type="ECO:0000256" key="4">
    <source>
        <dbReference type="SAM" id="SignalP"/>
    </source>
</evidence>
<dbReference type="PANTHER" id="PTHR43547">
    <property type="entry name" value="TWO-COMPONENT HISTIDINE KINASE"/>
    <property type="match status" value="1"/>
</dbReference>
<accession>A0A1G5IXE6</accession>
<dbReference type="GO" id="GO:0006355">
    <property type="term" value="P:regulation of DNA-templated transcription"/>
    <property type="evidence" value="ECO:0007669"/>
    <property type="project" value="InterPro"/>
</dbReference>
<dbReference type="GO" id="GO:0000155">
    <property type="term" value="F:phosphorelay sensor kinase activity"/>
    <property type="evidence" value="ECO:0007669"/>
    <property type="project" value="TreeGrafter"/>
</dbReference>
<evidence type="ECO:0000256" key="1">
    <source>
        <dbReference type="ARBA" id="ARBA00022553"/>
    </source>
</evidence>
<protein>
    <submittedName>
        <fullName evidence="6">Regulatory protein, luxR family</fullName>
    </submittedName>
</protein>
<dbReference type="RefSeq" id="WP_091144235.1">
    <property type="nucleotide sequence ID" value="NZ_FMVF01000011.1"/>
</dbReference>
<feature type="domain" description="HTH luxR-type" evidence="5">
    <location>
        <begin position="874"/>
        <end position="931"/>
    </location>
</feature>
<reference evidence="6 7" key="1">
    <citation type="submission" date="2016-10" db="EMBL/GenBank/DDBJ databases">
        <authorList>
            <person name="de Groot N.N."/>
        </authorList>
    </citation>
    <scope>NUCLEOTIDE SEQUENCE [LARGE SCALE GENOMIC DNA]</scope>
    <source>
        <strain evidence="6 7">CGMCC 1.7031</strain>
    </source>
</reference>
<feature type="transmembrane region" description="Helical" evidence="3">
    <location>
        <begin position="729"/>
        <end position="750"/>
    </location>
</feature>
<evidence type="ECO:0000313" key="7">
    <source>
        <dbReference type="Proteomes" id="UP000199354"/>
    </source>
</evidence>
<keyword evidence="3" id="KW-0812">Transmembrane</keyword>
<dbReference type="GO" id="GO:0003677">
    <property type="term" value="F:DNA binding"/>
    <property type="evidence" value="ECO:0007669"/>
    <property type="project" value="InterPro"/>
</dbReference>
<evidence type="ECO:0000256" key="3">
    <source>
        <dbReference type="SAM" id="Phobius"/>
    </source>
</evidence>
<keyword evidence="4" id="KW-0732">Signal</keyword>
<feature type="coiled-coil region" evidence="2">
    <location>
        <begin position="761"/>
        <end position="795"/>
    </location>
</feature>
<evidence type="ECO:0000313" key="6">
    <source>
        <dbReference type="EMBL" id="SCY80544.1"/>
    </source>
</evidence>
<dbReference type="InterPro" id="IPR011123">
    <property type="entry name" value="Y_Y_Y"/>
</dbReference>
<keyword evidence="7" id="KW-1185">Reference proteome</keyword>
<organism evidence="6 7">
    <name type="scientific">Flavobacterium caeni</name>
    <dbReference type="NCBI Taxonomy" id="490189"/>
    <lineage>
        <taxon>Bacteria</taxon>
        <taxon>Pseudomonadati</taxon>
        <taxon>Bacteroidota</taxon>
        <taxon>Flavobacteriia</taxon>
        <taxon>Flavobacteriales</taxon>
        <taxon>Flavobacteriaceae</taxon>
        <taxon>Flavobacterium</taxon>
    </lineage>
</organism>
<dbReference type="Gene3D" id="1.10.10.10">
    <property type="entry name" value="Winged helix-like DNA-binding domain superfamily/Winged helix DNA-binding domain"/>
    <property type="match status" value="1"/>
</dbReference>
<proteinExistence type="predicted"/>
<dbReference type="STRING" id="490189.SAMN02927903_02444"/>
<dbReference type="Gene3D" id="2.130.10.10">
    <property type="entry name" value="YVTN repeat-like/Quinoprotein amine dehydrogenase"/>
    <property type="match status" value="1"/>
</dbReference>
<dbReference type="InterPro" id="IPR000792">
    <property type="entry name" value="Tscrpt_reg_LuxR_C"/>
</dbReference>
<dbReference type="InterPro" id="IPR015943">
    <property type="entry name" value="WD40/YVTN_repeat-like_dom_sf"/>
</dbReference>
<dbReference type="Proteomes" id="UP000199354">
    <property type="component" value="Unassembled WGS sequence"/>
</dbReference>
<dbReference type="SUPFAM" id="SSF46894">
    <property type="entry name" value="C-terminal effector domain of the bipartite response regulators"/>
    <property type="match status" value="1"/>
</dbReference>
<dbReference type="OrthoDB" id="1090267at2"/>
<sequence length="934" mass="106531">MPKIRLYLLLLLICRVAIAQDLPPIVKYASAGYGAGNQNWMIAQDSNHYIFFANNEGLLEYNGSNWTLYPSPNETIIRSVRVIGNRIYTGCYMEFGYWARQNDGQLKYTSLTRALQGQLLDDEQFWNILSYEQWVIFQSLDRIYIYDSKTGKTSIIARKNGIWKSFRTQNSIFFQTMGEGLFEIENGKSKLVSNHPLLVNERLVNVFSDEEGLILQLAQNGFYRLNGATVTKFVTQADAELARSTVYSSQQLSDGSYALGTISNGVIILDKSGQIKYHLTQNKGLSNNTTLSVFEDVDRNLWLGLDNGINCINLQSPVRSYADDTGFLGTVYTSILHNGRLYVGTNQGLFYKAYEAADDFHFVPGTKGQVWSLYAYGGTLFCGHDSGTFVVDAQGVRNIFSQSGTWKFETVPGRPDLLVQGNYYGLSVLQRTGTQWAFRNKIEGFDYSSKYFEITDALEVFVSHEYKGVFRMQLDQGLRATPKFHTYASPGKGKNASLVQFNRTIYYAYKNGIFKLNTKTKQFEKDKALSAIFENDEYTSGKLIVDRSNKIWLFSKNYIHYFTPSKLSSALKPNAIPIPASLTNSMLGYENITQLTQSNYLIGTTDGYYTININDLSFKNYSVSISGIVANRQNDKPVNISTTGEGELKHDENNITFNYTVAEYNKYISAEYQYLLEGAQDSWSEWSNKPTVSYKNLPPGEYQFKVRARIANSSPENMAVYRFTILKPWYATNLALVLYLILACVIAHFINKAYQDYYQKQREKLIEENNLLLEIKELENEQQLMKLRNDQLSQDVDAKNRELAVSTMSLIKKNELLALIKEDLKNSAEDSNKNIKSVITTINKNINEEDTWNIFKEAFDNADKDFLKKIKAAHPSLTPNDLRLCAYLRLNLSSKEIAPLLNISVRSVEIKRYRLRKKMDLPHEQGLVEYILSI</sequence>
<gene>
    <name evidence="6" type="ORF">SAMN02927903_02444</name>
</gene>
<evidence type="ECO:0000256" key="2">
    <source>
        <dbReference type="SAM" id="Coils"/>
    </source>
</evidence>
<dbReference type="SMART" id="SM00421">
    <property type="entry name" value="HTH_LUXR"/>
    <property type="match status" value="1"/>
</dbReference>
<dbReference type="EMBL" id="FMVF01000011">
    <property type="protein sequence ID" value="SCY80544.1"/>
    <property type="molecule type" value="Genomic_DNA"/>
</dbReference>
<keyword evidence="3" id="KW-1133">Transmembrane helix</keyword>
<dbReference type="InterPro" id="IPR016032">
    <property type="entry name" value="Sig_transdc_resp-reg_C-effctor"/>
</dbReference>
<keyword evidence="1" id="KW-0597">Phosphoprotein</keyword>
<dbReference type="AlphaFoldDB" id="A0A1G5IXE6"/>
<dbReference type="InterPro" id="IPR013783">
    <property type="entry name" value="Ig-like_fold"/>
</dbReference>
<name>A0A1G5IXE6_9FLAO</name>
<feature type="chain" id="PRO_5011648786" evidence="4">
    <location>
        <begin position="20"/>
        <end position="934"/>
    </location>
</feature>
<dbReference type="PANTHER" id="PTHR43547:SF2">
    <property type="entry name" value="HYBRID SIGNAL TRANSDUCTION HISTIDINE KINASE C"/>
    <property type="match status" value="1"/>
</dbReference>